<feature type="compositionally biased region" description="Polar residues" evidence="9">
    <location>
        <begin position="1"/>
        <end position="14"/>
    </location>
</feature>
<name>A0A0C3PP94_9AGAM</name>
<evidence type="ECO:0000256" key="2">
    <source>
        <dbReference type="ARBA" id="ARBA00009326"/>
    </source>
</evidence>
<comment type="catalytic activity">
    <reaction evidence="1 8">
        <text>Thiol-dependent hydrolysis of ester, thioester, amide, peptide and isopeptide bonds formed by the C-terminal Gly of ubiquitin (a 76-residue protein attached to proteins as an intracellular targeting signal).</text>
        <dbReference type="EC" id="3.4.19.12"/>
    </reaction>
</comment>
<evidence type="ECO:0000256" key="6">
    <source>
        <dbReference type="ARBA" id="ARBA00022807"/>
    </source>
</evidence>
<feature type="domain" description="UCH catalytic" evidence="10">
    <location>
        <begin position="1"/>
        <end position="103"/>
    </location>
</feature>
<evidence type="ECO:0000256" key="7">
    <source>
        <dbReference type="PROSITE-ProRule" id="PRU01393"/>
    </source>
</evidence>
<evidence type="ECO:0000256" key="5">
    <source>
        <dbReference type="ARBA" id="ARBA00022801"/>
    </source>
</evidence>
<evidence type="ECO:0000256" key="3">
    <source>
        <dbReference type="ARBA" id="ARBA00022670"/>
    </source>
</evidence>
<comment type="similarity">
    <text evidence="2 7 8">Belongs to the peptidase C12 family.</text>
</comment>
<dbReference type="EMBL" id="KN823605">
    <property type="protein sequence ID" value="KIO16295.1"/>
    <property type="molecule type" value="Genomic_DNA"/>
</dbReference>
<dbReference type="GO" id="GO:0016579">
    <property type="term" value="P:protein deubiquitination"/>
    <property type="evidence" value="ECO:0007669"/>
    <property type="project" value="TreeGrafter"/>
</dbReference>
<evidence type="ECO:0000256" key="1">
    <source>
        <dbReference type="ARBA" id="ARBA00000707"/>
    </source>
</evidence>
<dbReference type="GO" id="GO:0005737">
    <property type="term" value="C:cytoplasm"/>
    <property type="evidence" value="ECO:0007669"/>
    <property type="project" value="TreeGrafter"/>
</dbReference>
<reference evidence="11 12" key="1">
    <citation type="submission" date="2014-04" db="EMBL/GenBank/DDBJ databases">
        <authorList>
            <consortium name="DOE Joint Genome Institute"/>
            <person name="Kuo A."/>
            <person name="Girlanda M."/>
            <person name="Perotto S."/>
            <person name="Kohler A."/>
            <person name="Nagy L.G."/>
            <person name="Floudas D."/>
            <person name="Copeland A."/>
            <person name="Barry K.W."/>
            <person name="Cichocki N."/>
            <person name="Veneault-Fourrey C."/>
            <person name="LaButti K."/>
            <person name="Lindquist E.A."/>
            <person name="Lipzen A."/>
            <person name="Lundell T."/>
            <person name="Morin E."/>
            <person name="Murat C."/>
            <person name="Sun H."/>
            <person name="Tunlid A."/>
            <person name="Henrissat B."/>
            <person name="Grigoriev I.V."/>
            <person name="Hibbett D.S."/>
            <person name="Martin F."/>
            <person name="Nordberg H.P."/>
            <person name="Cantor M.N."/>
            <person name="Hua S.X."/>
        </authorList>
    </citation>
    <scope>NUCLEOTIDE SEQUENCE [LARGE SCALE GENOMIC DNA]</scope>
    <source>
        <strain evidence="11 12">MUT 4182</strain>
    </source>
</reference>
<proteinExistence type="inferred from homology"/>
<dbReference type="PANTHER" id="PTHR10589">
    <property type="entry name" value="UBIQUITIN CARBOXYL-TERMINAL HYDROLASE"/>
    <property type="match status" value="1"/>
</dbReference>
<dbReference type="HOGENOM" id="CLU_054406_4_1_1"/>
<dbReference type="InterPro" id="IPR001578">
    <property type="entry name" value="Peptidase_C12_UCH"/>
</dbReference>
<dbReference type="Pfam" id="PF01088">
    <property type="entry name" value="Peptidase_C12"/>
    <property type="match status" value="1"/>
</dbReference>
<feature type="non-terminal residue" evidence="11">
    <location>
        <position position="103"/>
    </location>
</feature>
<keyword evidence="12" id="KW-1185">Reference proteome</keyword>
<dbReference type="InterPro" id="IPR036959">
    <property type="entry name" value="Peptidase_C12_UCH_sf"/>
</dbReference>
<evidence type="ECO:0000256" key="8">
    <source>
        <dbReference type="RuleBase" id="RU361215"/>
    </source>
</evidence>
<evidence type="ECO:0000313" key="12">
    <source>
        <dbReference type="Proteomes" id="UP000054248"/>
    </source>
</evidence>
<dbReference type="SUPFAM" id="SSF54001">
    <property type="entry name" value="Cysteine proteinases"/>
    <property type="match status" value="1"/>
</dbReference>
<dbReference type="GO" id="GO:0006511">
    <property type="term" value="P:ubiquitin-dependent protein catabolic process"/>
    <property type="evidence" value="ECO:0007669"/>
    <property type="project" value="UniProtKB-UniRule"/>
</dbReference>
<dbReference type="OrthoDB" id="427186at2759"/>
<feature type="region of interest" description="Disordered" evidence="9">
    <location>
        <begin position="1"/>
        <end position="21"/>
    </location>
</feature>
<evidence type="ECO:0000256" key="9">
    <source>
        <dbReference type="SAM" id="MobiDB-lite"/>
    </source>
</evidence>
<reference evidence="12" key="2">
    <citation type="submission" date="2015-01" db="EMBL/GenBank/DDBJ databases">
        <title>Evolutionary Origins and Diversification of the Mycorrhizal Mutualists.</title>
        <authorList>
            <consortium name="DOE Joint Genome Institute"/>
            <consortium name="Mycorrhizal Genomics Consortium"/>
            <person name="Kohler A."/>
            <person name="Kuo A."/>
            <person name="Nagy L.G."/>
            <person name="Floudas D."/>
            <person name="Copeland A."/>
            <person name="Barry K.W."/>
            <person name="Cichocki N."/>
            <person name="Veneault-Fourrey C."/>
            <person name="LaButti K."/>
            <person name="Lindquist E.A."/>
            <person name="Lipzen A."/>
            <person name="Lundell T."/>
            <person name="Morin E."/>
            <person name="Murat C."/>
            <person name="Riley R."/>
            <person name="Ohm R."/>
            <person name="Sun H."/>
            <person name="Tunlid A."/>
            <person name="Henrissat B."/>
            <person name="Grigoriev I.V."/>
            <person name="Hibbett D.S."/>
            <person name="Martin F."/>
        </authorList>
    </citation>
    <scope>NUCLEOTIDE SEQUENCE [LARGE SCALE GENOMIC DNA]</scope>
    <source>
        <strain evidence="12">MUT 4182</strain>
    </source>
</reference>
<evidence type="ECO:0000256" key="4">
    <source>
        <dbReference type="ARBA" id="ARBA00022786"/>
    </source>
</evidence>
<dbReference type="STRING" id="1051891.A0A0C3PP94"/>
<dbReference type="InterPro" id="IPR038765">
    <property type="entry name" value="Papain-like_cys_pep_sf"/>
</dbReference>
<dbReference type="PRINTS" id="PR00707">
    <property type="entry name" value="UBCTHYDRLASE"/>
</dbReference>
<dbReference type="AlphaFoldDB" id="A0A0C3PP94"/>
<keyword evidence="3 8" id="KW-0645">Protease</keyword>
<dbReference type="PROSITE" id="PS52048">
    <property type="entry name" value="UCH_DOMAIN"/>
    <property type="match status" value="1"/>
</dbReference>
<dbReference type="Proteomes" id="UP000054248">
    <property type="component" value="Unassembled WGS sequence"/>
</dbReference>
<dbReference type="GO" id="GO:0004843">
    <property type="term" value="F:cysteine-type deubiquitinase activity"/>
    <property type="evidence" value="ECO:0007669"/>
    <property type="project" value="UniProtKB-EC"/>
</dbReference>
<sequence length="103" mass="11102">MSTEAADTSTSSQKGGPWIPLESNPEWATKLGVAKLLGMVSQPVKALLLIYPITADVEKKRKEDDEKLKQEGVSPNADSTVVWIEQKISNACGTIGLLHALLN</sequence>
<organism evidence="11 12">
    <name type="scientific">Tulasnella calospora MUT 4182</name>
    <dbReference type="NCBI Taxonomy" id="1051891"/>
    <lineage>
        <taxon>Eukaryota</taxon>
        <taxon>Fungi</taxon>
        <taxon>Dikarya</taxon>
        <taxon>Basidiomycota</taxon>
        <taxon>Agaricomycotina</taxon>
        <taxon>Agaricomycetes</taxon>
        <taxon>Cantharellales</taxon>
        <taxon>Tulasnellaceae</taxon>
        <taxon>Tulasnella</taxon>
    </lineage>
</organism>
<comment type="caution">
    <text evidence="7">Lacks conserved residue(s) required for the propagation of feature annotation.</text>
</comment>
<accession>A0A0C3PP94</accession>
<keyword evidence="4 8" id="KW-0833">Ubl conjugation pathway</keyword>
<keyword evidence="5 8" id="KW-0378">Hydrolase</keyword>
<dbReference type="Gene3D" id="3.40.532.10">
    <property type="entry name" value="Peptidase C12, ubiquitin carboxyl-terminal hydrolase"/>
    <property type="match status" value="1"/>
</dbReference>
<protein>
    <recommendedName>
        <fullName evidence="8">Ubiquitin carboxyl-terminal hydrolase</fullName>
        <ecNumber evidence="8">3.4.19.12</ecNumber>
    </recommendedName>
</protein>
<evidence type="ECO:0000259" key="10">
    <source>
        <dbReference type="PROSITE" id="PS52048"/>
    </source>
</evidence>
<dbReference type="EC" id="3.4.19.12" evidence="8"/>
<keyword evidence="6 8" id="KW-0788">Thiol protease</keyword>
<evidence type="ECO:0000313" key="11">
    <source>
        <dbReference type="EMBL" id="KIO16295.1"/>
    </source>
</evidence>
<gene>
    <name evidence="11" type="ORF">M407DRAFT_12891</name>
</gene>
<dbReference type="PANTHER" id="PTHR10589:SF17">
    <property type="entry name" value="UBIQUITIN CARBOXYL-TERMINAL HYDROLASE"/>
    <property type="match status" value="1"/>
</dbReference>